<comment type="caution">
    <text evidence="1">The sequence shown here is derived from an EMBL/GenBank/DDBJ whole genome shotgun (WGS) entry which is preliminary data.</text>
</comment>
<dbReference type="EMBL" id="JJMU01000054">
    <property type="protein sequence ID" value="KGE13221.1"/>
    <property type="molecule type" value="Genomic_DNA"/>
</dbReference>
<sequence length="103" mass="11787">MLKERAKTSDCMTKSLYHTLYLTTHYPILKIAAPSCLRLAMTFKPKKASSRGSMTRQSAFLQMQKIASSSFLLLATTPPFIQHNIAIRITQYYILSTKIYTTY</sequence>
<organism evidence="1 2">
    <name type="scientific">Sphingobacterium deserti</name>
    <dbReference type="NCBI Taxonomy" id="1229276"/>
    <lineage>
        <taxon>Bacteria</taxon>
        <taxon>Pseudomonadati</taxon>
        <taxon>Bacteroidota</taxon>
        <taxon>Sphingobacteriia</taxon>
        <taxon>Sphingobacteriales</taxon>
        <taxon>Sphingobacteriaceae</taxon>
        <taxon>Sphingobacterium</taxon>
    </lineage>
</organism>
<gene>
    <name evidence="1" type="ORF">DI53_3057</name>
</gene>
<dbReference type="Proteomes" id="UP000031802">
    <property type="component" value="Unassembled WGS sequence"/>
</dbReference>
<protein>
    <submittedName>
        <fullName evidence="1">Uncharacterized protein</fullName>
    </submittedName>
</protein>
<proteinExistence type="predicted"/>
<dbReference type="AlphaFoldDB" id="A0A0B8SZV3"/>
<keyword evidence="2" id="KW-1185">Reference proteome</keyword>
<reference evidence="2" key="1">
    <citation type="submission" date="2014-04" db="EMBL/GenBank/DDBJ databases">
        <title>Whole-Genome optical mapping and complete genome sequence of Sphingobacterium deserti sp. nov., a new spaces isolated from desert in the west of China.</title>
        <authorList>
            <person name="Teng C."/>
            <person name="Zhou Z."/>
            <person name="Li X."/>
            <person name="Chen M."/>
            <person name="Lin M."/>
            <person name="Wang L."/>
            <person name="Su S."/>
            <person name="Zhang C."/>
            <person name="Zhang W."/>
        </authorList>
    </citation>
    <scope>NUCLEOTIDE SEQUENCE [LARGE SCALE GENOMIC DNA]</scope>
    <source>
        <strain evidence="2">ACCC05744</strain>
    </source>
</reference>
<name>A0A0B8SZV3_9SPHI</name>
<accession>A0A0B8SZV3</accession>
<evidence type="ECO:0000313" key="2">
    <source>
        <dbReference type="Proteomes" id="UP000031802"/>
    </source>
</evidence>
<reference evidence="1 2" key="2">
    <citation type="journal article" date="2015" name="PLoS ONE">
        <title>Whole-Genome Optical Mapping and Finished Genome Sequence of Sphingobacterium deserti sp. nov., a New Species Isolated from the Western Desert of China.</title>
        <authorList>
            <person name="Teng C."/>
            <person name="Zhou Z."/>
            <person name="Molnar I."/>
            <person name="Li X."/>
            <person name="Tang R."/>
            <person name="Chen M."/>
            <person name="Wang L."/>
            <person name="Su S."/>
            <person name="Zhang W."/>
            <person name="Lin M."/>
        </authorList>
    </citation>
    <scope>NUCLEOTIDE SEQUENCE [LARGE SCALE GENOMIC DNA]</scope>
    <source>
        <strain evidence="2">ACCC05744</strain>
    </source>
</reference>
<evidence type="ECO:0000313" key="1">
    <source>
        <dbReference type="EMBL" id="KGE13221.1"/>
    </source>
</evidence>